<keyword evidence="3" id="KW-1185">Reference proteome</keyword>
<feature type="transmembrane region" description="Helical" evidence="1">
    <location>
        <begin position="81"/>
        <end position="103"/>
    </location>
</feature>
<protein>
    <submittedName>
        <fullName evidence="2">Potassium transporter KefB</fullName>
    </submittedName>
</protein>
<evidence type="ECO:0000256" key="1">
    <source>
        <dbReference type="SAM" id="Phobius"/>
    </source>
</evidence>
<dbReference type="Proteomes" id="UP000251889">
    <property type="component" value="Unassembled WGS sequence"/>
</dbReference>
<organism evidence="2 3">
    <name type="scientific">Pseudochryseolinea flava</name>
    <dbReference type="NCBI Taxonomy" id="2059302"/>
    <lineage>
        <taxon>Bacteria</taxon>
        <taxon>Pseudomonadati</taxon>
        <taxon>Bacteroidota</taxon>
        <taxon>Cytophagia</taxon>
        <taxon>Cytophagales</taxon>
        <taxon>Fulvivirgaceae</taxon>
        <taxon>Pseudochryseolinea</taxon>
    </lineage>
</organism>
<accession>A0A364Y765</accession>
<keyword evidence="1" id="KW-1133">Transmembrane helix</keyword>
<dbReference type="AlphaFoldDB" id="A0A364Y765"/>
<dbReference type="EMBL" id="QMFY01000002">
    <property type="protein sequence ID" value="RAW02237.1"/>
    <property type="molecule type" value="Genomic_DNA"/>
</dbReference>
<sequence>MTQAHDSAQPQPFSLSKRMLIGAGIGLLAILFFLVPGEANPEWSKFWMIRPLIIVPLAGAMGGMCNYYILQFQKLVGLNKIVAVVLSILVFIVGLWMGIVLGLDGTMWD</sequence>
<feature type="transmembrane region" description="Helical" evidence="1">
    <location>
        <begin position="49"/>
        <end position="69"/>
    </location>
</feature>
<comment type="caution">
    <text evidence="2">The sequence shown here is derived from an EMBL/GenBank/DDBJ whole genome shotgun (WGS) entry which is preliminary data.</text>
</comment>
<dbReference type="RefSeq" id="WP_112746060.1">
    <property type="nucleotide sequence ID" value="NZ_QMFY01000002.1"/>
</dbReference>
<dbReference type="OrthoDB" id="770034at2"/>
<name>A0A364Y765_9BACT</name>
<reference evidence="2 3" key="1">
    <citation type="submission" date="2018-06" db="EMBL/GenBank/DDBJ databases">
        <title>Chryseolinea flavus sp. nov., a member of the phylum Bacteroidetes isolated from soil.</title>
        <authorList>
            <person name="Li Y."/>
            <person name="Wang J."/>
        </authorList>
    </citation>
    <scope>NUCLEOTIDE SEQUENCE [LARGE SCALE GENOMIC DNA]</scope>
    <source>
        <strain evidence="2 3">SDU1-6</strain>
    </source>
</reference>
<feature type="transmembrane region" description="Helical" evidence="1">
    <location>
        <begin position="20"/>
        <end position="37"/>
    </location>
</feature>
<gene>
    <name evidence="2" type="ORF">DQQ10_06760</name>
</gene>
<evidence type="ECO:0000313" key="2">
    <source>
        <dbReference type="EMBL" id="RAW02237.1"/>
    </source>
</evidence>
<keyword evidence="1" id="KW-0812">Transmembrane</keyword>
<keyword evidence="1" id="KW-0472">Membrane</keyword>
<proteinExistence type="predicted"/>
<evidence type="ECO:0000313" key="3">
    <source>
        <dbReference type="Proteomes" id="UP000251889"/>
    </source>
</evidence>